<keyword evidence="4" id="KW-0328">Glycosyltransferase</keyword>
<dbReference type="RefSeq" id="WP_211871211.1">
    <property type="nucleotide sequence ID" value="NZ_JAAEDI010000029.1"/>
</dbReference>
<evidence type="ECO:0000256" key="3">
    <source>
        <dbReference type="ARBA" id="ARBA00011970"/>
    </source>
</evidence>
<organism evidence="10 11">
    <name type="scientific">Neoroseomonas terrae</name>
    <dbReference type="NCBI Taxonomy" id="424799"/>
    <lineage>
        <taxon>Bacteria</taxon>
        <taxon>Pseudomonadati</taxon>
        <taxon>Pseudomonadota</taxon>
        <taxon>Alphaproteobacteria</taxon>
        <taxon>Acetobacterales</taxon>
        <taxon>Acetobacteraceae</taxon>
        <taxon>Neoroseomonas</taxon>
    </lineage>
</organism>
<evidence type="ECO:0000256" key="5">
    <source>
        <dbReference type="ARBA" id="ARBA00022679"/>
    </source>
</evidence>
<keyword evidence="11" id="KW-1185">Reference proteome</keyword>
<comment type="pathway">
    <text evidence="1">Protein modification; protein glycosylation.</text>
</comment>
<dbReference type="InterPro" id="IPR011990">
    <property type="entry name" value="TPR-like_helical_dom_sf"/>
</dbReference>
<protein>
    <recommendedName>
        <fullName evidence="3">protein O-GlcNAc transferase</fullName>
        <ecNumber evidence="3">2.4.1.255</ecNumber>
    </recommendedName>
</protein>
<keyword evidence="6" id="KW-0677">Repeat</keyword>
<sequence>MAPLDAGTPTSFIGLPLEMLMPGLEAMPAASAIAAYRAWLAANPTSPQRFAAWFNVGAMLGGAGDRAGAMAAYRQALALKPDLHQASVNLGLALETDGRIDDALALWGAALQPDAARIALLNQRGRLLEAGKRYAEAEHALRASLLTDPQQPDVVQHWVHLRQKGCIWPELGDGLPGLSEREMSLQTGPLGALALTDSPAMQRRIGEAWMARKVPAAPQRLSPTHGYTHDRIRVGYLSSDFCRHAMGFLIVELLERHDRTQFEVFGYCSTQEDGSELRRRILGALDHHIPIGHLSEEEAARRIRADEIDILIDLNGLTAGARLGALRWKPAPVQATYLGYVGPVPLPELDWMICDDVVVPPDQAEYYLPRPLPIKGCYQANDARPPILPVVTRESEGLPQQAVVFCCFNNFYKITPRIFTAWLSILRTVPDSALWLTEDNATGIANLRDLAGKSGVTPDRLIFASRCEPERYLARLGLADLFLDTFPYNAGTVASDALRMGLPIITCTGRSFASRMASSLMTAVGATGGITSNLHDYVGKAIALAKDPVARAAARCELAGDAWTRSLGDTAAFAARMEAVYRSICLRP</sequence>
<comment type="caution">
    <text evidence="10">The sequence shown here is derived from an EMBL/GenBank/DDBJ whole genome shotgun (WGS) entry which is preliminary data.</text>
</comment>
<accession>A0ABS5EN90</accession>
<dbReference type="Gene3D" id="3.40.50.11380">
    <property type="match status" value="1"/>
</dbReference>
<dbReference type="SUPFAM" id="SSF48452">
    <property type="entry name" value="TPR-like"/>
    <property type="match status" value="1"/>
</dbReference>
<evidence type="ECO:0000313" key="10">
    <source>
        <dbReference type="EMBL" id="MBR0652495.1"/>
    </source>
</evidence>
<evidence type="ECO:0000256" key="4">
    <source>
        <dbReference type="ARBA" id="ARBA00022676"/>
    </source>
</evidence>
<proteinExistence type="inferred from homology"/>
<name>A0ABS5EN90_9PROT</name>
<dbReference type="PANTHER" id="PTHR44998">
    <property type="match status" value="1"/>
</dbReference>
<dbReference type="Pfam" id="PF13844">
    <property type="entry name" value="Glyco_transf_41"/>
    <property type="match status" value="2"/>
</dbReference>
<dbReference type="EC" id="2.4.1.255" evidence="3"/>
<evidence type="ECO:0000256" key="7">
    <source>
        <dbReference type="ARBA" id="ARBA00022803"/>
    </source>
</evidence>
<feature type="domain" description="O-GlcNAc transferase C-terminal" evidence="9">
    <location>
        <begin position="385"/>
        <end position="574"/>
    </location>
</feature>
<dbReference type="SUPFAM" id="SSF53756">
    <property type="entry name" value="UDP-Glycosyltransferase/glycogen phosphorylase"/>
    <property type="match status" value="1"/>
</dbReference>
<dbReference type="Gene3D" id="3.40.50.2000">
    <property type="entry name" value="Glycogen Phosphorylase B"/>
    <property type="match status" value="1"/>
</dbReference>
<evidence type="ECO:0000256" key="1">
    <source>
        <dbReference type="ARBA" id="ARBA00004922"/>
    </source>
</evidence>
<evidence type="ECO:0000256" key="2">
    <source>
        <dbReference type="ARBA" id="ARBA00005386"/>
    </source>
</evidence>
<dbReference type="PROSITE" id="PS50005">
    <property type="entry name" value="TPR"/>
    <property type="match status" value="1"/>
</dbReference>
<dbReference type="InterPro" id="IPR029489">
    <property type="entry name" value="OGT/SEC/SPY_C"/>
</dbReference>
<feature type="repeat" description="TPR" evidence="8">
    <location>
        <begin position="50"/>
        <end position="83"/>
    </location>
</feature>
<reference evidence="11" key="1">
    <citation type="journal article" date="2021" name="Syst. Appl. Microbiol.">
        <title>Roseomonas hellenica sp. nov., isolated from roots of wild-growing Alkanna tinctoria.</title>
        <authorList>
            <person name="Rat A."/>
            <person name="Naranjo H.D."/>
            <person name="Lebbe L."/>
            <person name="Cnockaert M."/>
            <person name="Krigas N."/>
            <person name="Grigoriadou K."/>
            <person name="Maloupa E."/>
            <person name="Willems A."/>
        </authorList>
    </citation>
    <scope>NUCLEOTIDE SEQUENCE [LARGE SCALE GENOMIC DNA]</scope>
    <source>
        <strain evidence="11">LMG 31159</strain>
    </source>
</reference>
<keyword evidence="7 8" id="KW-0802">TPR repeat</keyword>
<keyword evidence="5" id="KW-0808">Transferase</keyword>
<evidence type="ECO:0000256" key="8">
    <source>
        <dbReference type="PROSITE-ProRule" id="PRU00339"/>
    </source>
</evidence>
<dbReference type="EMBL" id="JAAEDI010000029">
    <property type="protein sequence ID" value="MBR0652495.1"/>
    <property type="molecule type" value="Genomic_DNA"/>
</dbReference>
<feature type="domain" description="O-GlcNAc transferase C-terminal" evidence="9">
    <location>
        <begin position="227"/>
        <end position="367"/>
    </location>
</feature>
<gene>
    <name evidence="10" type="ORF">GXW78_22755</name>
</gene>
<evidence type="ECO:0000313" key="11">
    <source>
        <dbReference type="Proteomes" id="UP000698752"/>
    </source>
</evidence>
<evidence type="ECO:0000256" key="6">
    <source>
        <dbReference type="ARBA" id="ARBA00022737"/>
    </source>
</evidence>
<comment type="similarity">
    <text evidence="2">Belongs to the glycosyltransferase 41 family. O-GlcNAc transferase subfamily.</text>
</comment>
<dbReference type="InterPro" id="IPR019734">
    <property type="entry name" value="TPR_rpt"/>
</dbReference>
<dbReference type="Proteomes" id="UP000698752">
    <property type="component" value="Unassembled WGS sequence"/>
</dbReference>
<dbReference type="PANTHER" id="PTHR44998:SF1">
    <property type="entry name" value="UDP-N-ACETYLGLUCOSAMINE--PEPTIDE N-ACETYLGLUCOSAMINYLTRANSFERASE 110 KDA SUBUNIT"/>
    <property type="match status" value="1"/>
</dbReference>
<evidence type="ECO:0000259" key="9">
    <source>
        <dbReference type="Pfam" id="PF13844"/>
    </source>
</evidence>
<dbReference type="SMART" id="SM00028">
    <property type="entry name" value="TPR"/>
    <property type="match status" value="3"/>
</dbReference>
<dbReference type="Gene3D" id="1.25.40.10">
    <property type="entry name" value="Tetratricopeptide repeat domain"/>
    <property type="match status" value="2"/>
</dbReference>